<protein>
    <submittedName>
        <fullName evidence="7">Site-specific integrase</fullName>
    </submittedName>
</protein>
<dbReference type="InterPro" id="IPR050090">
    <property type="entry name" value="Tyrosine_recombinase_XerCD"/>
</dbReference>
<reference evidence="7 8" key="1">
    <citation type="journal article" date="2019" name="Int. J. Syst. Evol. Microbiol.">
        <title>The Global Catalogue of Microorganisms (GCM) 10K type strain sequencing project: providing services to taxonomists for standard genome sequencing and annotation.</title>
        <authorList>
            <consortium name="The Broad Institute Genomics Platform"/>
            <consortium name="The Broad Institute Genome Sequencing Center for Infectious Disease"/>
            <person name="Wu L."/>
            <person name="Ma J."/>
        </authorList>
    </citation>
    <scope>NUCLEOTIDE SEQUENCE [LARGE SCALE GENOMIC DNA]</scope>
    <source>
        <strain evidence="7 8">JCM 6305</strain>
    </source>
</reference>
<evidence type="ECO:0000313" key="7">
    <source>
        <dbReference type="EMBL" id="GAA2459183.1"/>
    </source>
</evidence>
<keyword evidence="8" id="KW-1185">Reference proteome</keyword>
<evidence type="ECO:0000256" key="1">
    <source>
        <dbReference type="ARBA" id="ARBA00022908"/>
    </source>
</evidence>
<organism evidence="7 8">
    <name type="scientific">Streptomyces macrosporus</name>
    <dbReference type="NCBI Taxonomy" id="44032"/>
    <lineage>
        <taxon>Bacteria</taxon>
        <taxon>Bacillati</taxon>
        <taxon>Actinomycetota</taxon>
        <taxon>Actinomycetes</taxon>
        <taxon>Kitasatosporales</taxon>
        <taxon>Streptomycetaceae</taxon>
        <taxon>Streptomyces</taxon>
    </lineage>
</organism>
<evidence type="ECO:0000259" key="6">
    <source>
        <dbReference type="PROSITE" id="PS51900"/>
    </source>
</evidence>
<feature type="domain" description="Core-binding (CB)" evidence="6">
    <location>
        <begin position="69"/>
        <end position="179"/>
    </location>
</feature>
<keyword evidence="2 4" id="KW-0238">DNA-binding</keyword>
<evidence type="ECO:0000256" key="3">
    <source>
        <dbReference type="ARBA" id="ARBA00023172"/>
    </source>
</evidence>
<dbReference type="InterPro" id="IPR004107">
    <property type="entry name" value="Integrase_SAM-like_N"/>
</dbReference>
<dbReference type="Gene3D" id="1.10.443.10">
    <property type="entry name" value="Intergrase catalytic core"/>
    <property type="match status" value="1"/>
</dbReference>
<dbReference type="Pfam" id="PF14659">
    <property type="entry name" value="Phage_int_SAM_3"/>
    <property type="match status" value="1"/>
</dbReference>
<dbReference type="Proteomes" id="UP001501638">
    <property type="component" value="Unassembled WGS sequence"/>
</dbReference>
<comment type="caution">
    <text evidence="7">The sequence shown here is derived from an EMBL/GenBank/DDBJ whole genome shotgun (WGS) entry which is preliminary data.</text>
</comment>
<accession>A0ABN3KH35</accession>
<dbReference type="InterPro" id="IPR044068">
    <property type="entry name" value="CB"/>
</dbReference>
<keyword evidence="3" id="KW-0233">DNA recombination</keyword>
<gene>
    <name evidence="7" type="ORF">GCM10010405_49310</name>
</gene>
<dbReference type="InterPro" id="IPR011010">
    <property type="entry name" value="DNA_brk_join_enz"/>
</dbReference>
<dbReference type="Gene3D" id="1.10.150.130">
    <property type="match status" value="1"/>
</dbReference>
<sequence length="404" mass="45702">MSRRSRLNGEGTITLRKDGRWEAAAYVPTSAGTLKRKRQYARTRADAHAKLVRMLEQANRGIPVADKSWTVGAYLTYWIEHVVTPRRRPKTLLAYESAVRLYLVPLLGSKRLERLAPRDVLGMLARLRELCLCCARKLDARRPEEVQCCSRGRCCGRRLSTRMIQLVHAVLRNALQNAVREELVSRNVAKLVQVEGPSYARGKGIDPASARELLATVKDDRLYALYLMALTLGLRKGELLGLRWDAVDLEKGELAVTRSLQRINGELVSAPPKTRHSCRTIPLPPFVVDALQARREQQRREHLNCGDDWLDSGYVFTTAVGSPVDPRNLNRHWYALQKRTGLEGYRFHDLRHSFVSLLLDLGVAPHIVREIAGHSDLQVTLGVYAHASAEEKRKALTRLGKLFE</sequence>
<dbReference type="InterPro" id="IPR010998">
    <property type="entry name" value="Integrase_recombinase_N"/>
</dbReference>
<evidence type="ECO:0000313" key="8">
    <source>
        <dbReference type="Proteomes" id="UP001501638"/>
    </source>
</evidence>
<evidence type="ECO:0000256" key="4">
    <source>
        <dbReference type="PROSITE-ProRule" id="PRU01248"/>
    </source>
</evidence>
<dbReference type="CDD" id="cd01189">
    <property type="entry name" value="INT_ICEBs1_C_like"/>
    <property type="match status" value="1"/>
</dbReference>
<keyword evidence="1" id="KW-0229">DNA integration</keyword>
<dbReference type="PROSITE" id="PS51900">
    <property type="entry name" value="CB"/>
    <property type="match status" value="1"/>
</dbReference>
<dbReference type="Pfam" id="PF00589">
    <property type="entry name" value="Phage_integrase"/>
    <property type="match status" value="1"/>
</dbReference>
<dbReference type="PANTHER" id="PTHR30349:SF91">
    <property type="entry name" value="INTA PROTEIN"/>
    <property type="match status" value="1"/>
</dbReference>
<dbReference type="SUPFAM" id="SSF56349">
    <property type="entry name" value="DNA breaking-rejoining enzymes"/>
    <property type="match status" value="1"/>
</dbReference>
<name>A0ABN3KH35_9ACTN</name>
<dbReference type="EMBL" id="BAAASZ010000034">
    <property type="protein sequence ID" value="GAA2459183.1"/>
    <property type="molecule type" value="Genomic_DNA"/>
</dbReference>
<feature type="domain" description="Tyr recombinase" evidence="5">
    <location>
        <begin position="200"/>
        <end position="397"/>
    </location>
</feature>
<proteinExistence type="predicted"/>
<dbReference type="PANTHER" id="PTHR30349">
    <property type="entry name" value="PHAGE INTEGRASE-RELATED"/>
    <property type="match status" value="1"/>
</dbReference>
<dbReference type="InterPro" id="IPR002104">
    <property type="entry name" value="Integrase_catalytic"/>
</dbReference>
<dbReference type="PROSITE" id="PS51898">
    <property type="entry name" value="TYR_RECOMBINASE"/>
    <property type="match status" value="1"/>
</dbReference>
<evidence type="ECO:0000259" key="5">
    <source>
        <dbReference type="PROSITE" id="PS51898"/>
    </source>
</evidence>
<evidence type="ECO:0000256" key="2">
    <source>
        <dbReference type="ARBA" id="ARBA00023125"/>
    </source>
</evidence>
<dbReference type="RefSeq" id="WP_344327317.1">
    <property type="nucleotide sequence ID" value="NZ_BAAASZ010000034.1"/>
</dbReference>
<dbReference type="InterPro" id="IPR013762">
    <property type="entry name" value="Integrase-like_cat_sf"/>
</dbReference>